<evidence type="ECO:0000313" key="3">
    <source>
        <dbReference type="Proteomes" id="UP000093695"/>
    </source>
</evidence>
<dbReference type="EMBL" id="CP016174">
    <property type="protein sequence ID" value="ANN19741.1"/>
    <property type="molecule type" value="Genomic_DNA"/>
</dbReference>
<keyword evidence="3" id="KW-1185">Reference proteome</keyword>
<gene>
    <name evidence="2" type="ORF">SD37_31725</name>
</gene>
<accession>A0A193C589</accession>
<reference evidence="2 3" key="1">
    <citation type="journal article" date="2015" name="Genome Announc.">
        <title>Draft Genome Sequence of Norvancomycin-Producing Strain Amycolatopsis orientalis CPCC200066.</title>
        <authorList>
            <person name="Lei X."/>
            <person name="Yuan F."/>
            <person name="Shi Y."/>
            <person name="Li X."/>
            <person name="Wang L."/>
            <person name="Hong B."/>
        </authorList>
    </citation>
    <scope>NUCLEOTIDE SEQUENCE [LARGE SCALE GENOMIC DNA]</scope>
    <source>
        <strain evidence="2 3">B-37</strain>
    </source>
</reference>
<sequence length="129" mass="14054">MTGAVDLFGNPVDEPVTTGPAAPPINDMTLIEKVLQVAENTGYVLVGPSERVYHLVARKTIEVAPRPEEEAVHQLLTVKWLTKGGVHVYTHHGYEGPGNAVLVPKATKVKARQWRSLAPIPCSRKRKAS</sequence>
<evidence type="ECO:0000256" key="1">
    <source>
        <dbReference type="SAM" id="MobiDB-lite"/>
    </source>
</evidence>
<dbReference type="Proteomes" id="UP000093695">
    <property type="component" value="Chromosome"/>
</dbReference>
<dbReference type="AlphaFoldDB" id="A0A193C589"/>
<name>A0A193C589_AMYOR</name>
<organism evidence="2 3">
    <name type="scientific">Amycolatopsis orientalis</name>
    <name type="common">Nocardia orientalis</name>
    <dbReference type="NCBI Taxonomy" id="31958"/>
    <lineage>
        <taxon>Bacteria</taxon>
        <taxon>Bacillati</taxon>
        <taxon>Actinomycetota</taxon>
        <taxon>Actinomycetes</taxon>
        <taxon>Pseudonocardiales</taxon>
        <taxon>Pseudonocardiaceae</taxon>
        <taxon>Amycolatopsis</taxon>
    </lineage>
</organism>
<dbReference type="KEGG" id="aori:SD37_31725"/>
<proteinExistence type="predicted"/>
<dbReference type="STRING" id="31958.SD37_31725"/>
<protein>
    <submittedName>
        <fullName evidence="2">Uncharacterized protein</fullName>
    </submittedName>
</protein>
<evidence type="ECO:0000313" key="2">
    <source>
        <dbReference type="EMBL" id="ANN19741.1"/>
    </source>
</evidence>
<feature type="region of interest" description="Disordered" evidence="1">
    <location>
        <begin position="1"/>
        <end position="23"/>
    </location>
</feature>